<evidence type="ECO:0000256" key="3">
    <source>
        <dbReference type="ARBA" id="ARBA00022792"/>
    </source>
</evidence>
<evidence type="ECO:0000256" key="1">
    <source>
        <dbReference type="ARBA" id="ARBA00004273"/>
    </source>
</evidence>
<dbReference type="GO" id="GO:0051087">
    <property type="term" value="F:protein-folding chaperone binding"/>
    <property type="evidence" value="ECO:0007669"/>
    <property type="project" value="TreeGrafter"/>
</dbReference>
<reference evidence="9" key="2">
    <citation type="submission" date="2023-06" db="EMBL/GenBank/DDBJ databases">
        <authorList>
            <person name="Ma L."/>
            <person name="Liu K.-W."/>
            <person name="Li Z."/>
            <person name="Hsiao Y.-Y."/>
            <person name="Qi Y."/>
            <person name="Fu T."/>
            <person name="Tang G."/>
            <person name="Zhang D."/>
            <person name="Sun W.-H."/>
            <person name="Liu D.-K."/>
            <person name="Li Y."/>
            <person name="Chen G.-Z."/>
            <person name="Liu X.-D."/>
            <person name="Liao X.-Y."/>
            <person name="Jiang Y.-T."/>
            <person name="Yu X."/>
            <person name="Hao Y."/>
            <person name="Huang J."/>
            <person name="Zhao X.-W."/>
            <person name="Ke S."/>
            <person name="Chen Y.-Y."/>
            <person name="Wu W.-L."/>
            <person name="Hsu J.-L."/>
            <person name="Lin Y.-F."/>
            <person name="Huang M.-D."/>
            <person name="Li C.-Y."/>
            <person name="Huang L."/>
            <person name="Wang Z.-W."/>
            <person name="Zhao X."/>
            <person name="Zhong W.-Y."/>
            <person name="Peng D.-H."/>
            <person name="Ahmad S."/>
            <person name="Lan S."/>
            <person name="Zhang J.-S."/>
            <person name="Tsai W.-C."/>
            <person name="Van De Peer Y."/>
            <person name="Liu Z.-J."/>
        </authorList>
    </citation>
    <scope>NUCLEOTIDE SEQUENCE</scope>
    <source>
        <strain evidence="9">CP</strain>
        <tissue evidence="9">Leaves</tissue>
    </source>
</reference>
<feature type="region of interest" description="Disordered" evidence="7">
    <location>
        <begin position="134"/>
        <end position="181"/>
    </location>
</feature>
<keyword evidence="3" id="KW-0999">Mitochondrion inner membrane</keyword>
<comment type="similarity">
    <text evidence="2">Belongs to the Tim44 family.</text>
</comment>
<evidence type="ECO:0000256" key="4">
    <source>
        <dbReference type="ARBA" id="ARBA00022946"/>
    </source>
</evidence>
<protein>
    <submittedName>
        <fullName evidence="9">Mitochondrial import inner membrane translocase subunit TIM44-2</fullName>
    </submittedName>
</protein>
<dbReference type="Proteomes" id="UP001180020">
    <property type="component" value="Unassembled WGS sequence"/>
</dbReference>
<name>A0AAV9C3I3_ACOCL</name>
<feature type="domain" description="Tim44-like" evidence="8">
    <location>
        <begin position="331"/>
        <end position="483"/>
    </location>
</feature>
<evidence type="ECO:0000256" key="2">
    <source>
        <dbReference type="ARBA" id="ARBA00009597"/>
    </source>
</evidence>
<organism evidence="9 10">
    <name type="scientific">Acorus calamus</name>
    <name type="common">Sweet flag</name>
    <dbReference type="NCBI Taxonomy" id="4465"/>
    <lineage>
        <taxon>Eukaryota</taxon>
        <taxon>Viridiplantae</taxon>
        <taxon>Streptophyta</taxon>
        <taxon>Embryophyta</taxon>
        <taxon>Tracheophyta</taxon>
        <taxon>Spermatophyta</taxon>
        <taxon>Magnoliopsida</taxon>
        <taxon>Liliopsida</taxon>
        <taxon>Acoraceae</taxon>
        <taxon>Acorus</taxon>
    </lineage>
</organism>
<dbReference type="PANTHER" id="PTHR10721">
    <property type="entry name" value="MITOCHONDRIAL IMPORT INNER MEMBRANE TRANSLOCASE SUBUNIT TIM44"/>
    <property type="match status" value="1"/>
</dbReference>
<dbReference type="GO" id="GO:0005743">
    <property type="term" value="C:mitochondrial inner membrane"/>
    <property type="evidence" value="ECO:0007669"/>
    <property type="project" value="UniProtKB-SubCell"/>
</dbReference>
<feature type="region of interest" description="Disordered" evidence="7">
    <location>
        <begin position="232"/>
        <end position="253"/>
    </location>
</feature>
<dbReference type="SUPFAM" id="SSF54427">
    <property type="entry name" value="NTF2-like"/>
    <property type="match status" value="1"/>
</dbReference>
<feature type="compositionally biased region" description="Polar residues" evidence="7">
    <location>
        <begin position="159"/>
        <end position="177"/>
    </location>
</feature>
<keyword evidence="5" id="KW-0496">Mitochondrion</keyword>
<evidence type="ECO:0000313" key="9">
    <source>
        <dbReference type="EMBL" id="KAK1283287.1"/>
    </source>
</evidence>
<sequence length="490" mass="55389">MVHPVMRSQYLLQKLHYSLKATNSHLRSSANPSPAVRRFSIFNEFSKQVKGEAKSNSEFQQSVKELKEKTGVVAEDLKIRTKQTTEKIYKRVDDVWTEAEATAKRVSTNVKEKISAANVEEKLSAATEEIKSSFGLGKQKSSDSTSSSSNHGAGGKQEGFTTSGAEKSQETQSGTTKESPDATETLFIKFKSTLSSVAPTVSSAFQTLKETKVLDVAKKGYGIVKDELSNNPTRRRRMRHASTNTSTERSTRTEMVVVPVKQSPWSKKWETFKQKMQGSPVFKRLSGLSEPVVSKSQELAEDMRERWETSDHPVVHKIQDLNETVFGESDIAMSFKEIRRRDPSFSWSEFLAEVQEMIKPTITAYLKCDVESLKKNCYNEVIERCKAEQIAYEAQGTFFDTKILHISDAHVRETRMMGDTPIIIVTFHTQGIYCVRDKHGSITAGGPDSIETVRYAWVMQLMDAEELGENAMYPTWKLREMQRMNIRAII</sequence>
<dbReference type="InterPro" id="IPR039544">
    <property type="entry name" value="Tim44-like"/>
</dbReference>
<dbReference type="InterPro" id="IPR007379">
    <property type="entry name" value="Tim44-like_dom"/>
</dbReference>
<dbReference type="Gene3D" id="3.10.450.240">
    <property type="match status" value="1"/>
</dbReference>
<reference evidence="9" key="1">
    <citation type="journal article" date="2023" name="Nat. Commun.">
        <title>Diploid and tetraploid genomes of Acorus and the evolution of monocots.</title>
        <authorList>
            <person name="Ma L."/>
            <person name="Liu K.W."/>
            <person name="Li Z."/>
            <person name="Hsiao Y.Y."/>
            <person name="Qi Y."/>
            <person name="Fu T."/>
            <person name="Tang G.D."/>
            <person name="Zhang D."/>
            <person name="Sun W.H."/>
            <person name="Liu D.K."/>
            <person name="Li Y."/>
            <person name="Chen G.Z."/>
            <person name="Liu X.D."/>
            <person name="Liao X.Y."/>
            <person name="Jiang Y.T."/>
            <person name="Yu X."/>
            <person name="Hao Y."/>
            <person name="Huang J."/>
            <person name="Zhao X.W."/>
            <person name="Ke S."/>
            <person name="Chen Y.Y."/>
            <person name="Wu W.L."/>
            <person name="Hsu J.L."/>
            <person name="Lin Y.F."/>
            <person name="Huang M.D."/>
            <person name="Li C.Y."/>
            <person name="Huang L."/>
            <person name="Wang Z.W."/>
            <person name="Zhao X."/>
            <person name="Zhong W.Y."/>
            <person name="Peng D.H."/>
            <person name="Ahmad S."/>
            <person name="Lan S."/>
            <person name="Zhang J.S."/>
            <person name="Tsai W.C."/>
            <person name="Van de Peer Y."/>
            <person name="Liu Z.J."/>
        </authorList>
    </citation>
    <scope>NUCLEOTIDE SEQUENCE</scope>
    <source>
        <strain evidence="9">CP</strain>
    </source>
</reference>
<accession>A0AAV9C3I3</accession>
<dbReference type="PANTHER" id="PTHR10721:SF1">
    <property type="entry name" value="MITOCHONDRIAL IMPORT INNER MEMBRANE TRANSLOCASE SUBUNIT TIM44"/>
    <property type="match status" value="1"/>
</dbReference>
<comment type="caution">
    <text evidence="9">The sequence shown here is derived from an EMBL/GenBank/DDBJ whole genome shotgun (WGS) entry which is preliminary data.</text>
</comment>
<dbReference type="Pfam" id="PF04280">
    <property type="entry name" value="Tim44"/>
    <property type="match status" value="1"/>
</dbReference>
<proteinExistence type="inferred from homology"/>
<evidence type="ECO:0000256" key="7">
    <source>
        <dbReference type="SAM" id="MobiDB-lite"/>
    </source>
</evidence>
<evidence type="ECO:0000313" key="10">
    <source>
        <dbReference type="Proteomes" id="UP001180020"/>
    </source>
</evidence>
<keyword evidence="10" id="KW-1185">Reference proteome</keyword>
<evidence type="ECO:0000256" key="5">
    <source>
        <dbReference type="ARBA" id="ARBA00023128"/>
    </source>
</evidence>
<dbReference type="SMART" id="SM00978">
    <property type="entry name" value="Tim44"/>
    <property type="match status" value="1"/>
</dbReference>
<dbReference type="InterPro" id="IPR032710">
    <property type="entry name" value="NTF2-like_dom_sf"/>
</dbReference>
<comment type="subcellular location">
    <subcellularLocation>
        <location evidence="1">Mitochondrion inner membrane</location>
    </subcellularLocation>
</comment>
<gene>
    <name evidence="9" type="primary">TIM44-2</name>
    <name evidence="9" type="ORF">QJS10_CPB21g00048</name>
</gene>
<keyword evidence="6" id="KW-0472">Membrane</keyword>
<evidence type="ECO:0000259" key="8">
    <source>
        <dbReference type="SMART" id="SM00978"/>
    </source>
</evidence>
<evidence type="ECO:0000256" key="6">
    <source>
        <dbReference type="ARBA" id="ARBA00023136"/>
    </source>
</evidence>
<keyword evidence="4" id="KW-0809">Transit peptide</keyword>
<dbReference type="GO" id="GO:0030150">
    <property type="term" value="P:protein import into mitochondrial matrix"/>
    <property type="evidence" value="ECO:0007669"/>
    <property type="project" value="TreeGrafter"/>
</dbReference>
<dbReference type="AlphaFoldDB" id="A0AAV9C3I3"/>
<dbReference type="EMBL" id="JAUJYO010000021">
    <property type="protein sequence ID" value="KAK1283287.1"/>
    <property type="molecule type" value="Genomic_DNA"/>
</dbReference>